<dbReference type="Gene3D" id="3.40.50.1820">
    <property type="entry name" value="alpha/beta hydrolase"/>
    <property type="match status" value="1"/>
</dbReference>
<dbReference type="InterPro" id="IPR001031">
    <property type="entry name" value="Thioesterase"/>
</dbReference>
<dbReference type="RefSeq" id="WP_307555321.1">
    <property type="nucleotide sequence ID" value="NZ_JAUSQU010000001.1"/>
</dbReference>
<sequence>MTQATIDTLRWIRRFHAAPGSPIRLVCLPHAGGSATYYLPVAQALSPAVDVLAIQYPGRQDRRAEPGVENIQDLAAQIYEQLRPWADRPIALFGHSMGATLAFEVARLMEGDGIDPAHLFLSGRRAPSHNREERVHLRDDAGLVAELRRLDGTQSQVLEDEELLRMVLDAIRTDYKAVETYAYRPGPPLAAPVTVLVGDDDPTTTLEEAQGWRDFTRGAFELKVFTGGHFYLNAHQAEILRVITSRLAFA</sequence>
<evidence type="ECO:0000313" key="4">
    <source>
        <dbReference type="EMBL" id="MDP9841740.1"/>
    </source>
</evidence>
<comment type="caution">
    <text evidence="4">The sequence shown here is derived from an EMBL/GenBank/DDBJ whole genome shotgun (WGS) entry which is preliminary data.</text>
</comment>
<keyword evidence="2" id="KW-0378">Hydrolase</keyword>
<protein>
    <submittedName>
        <fullName evidence="4">Surfactin synthase thioesterase subunit</fullName>
    </submittedName>
</protein>
<feature type="domain" description="Thioesterase TesA-like" evidence="3">
    <location>
        <begin position="26"/>
        <end position="247"/>
    </location>
</feature>
<dbReference type="Proteomes" id="UP001225356">
    <property type="component" value="Unassembled WGS sequence"/>
</dbReference>
<dbReference type="SUPFAM" id="SSF53474">
    <property type="entry name" value="alpha/beta-Hydrolases"/>
    <property type="match status" value="1"/>
</dbReference>
<dbReference type="SMART" id="SM00824">
    <property type="entry name" value="PKS_TE"/>
    <property type="match status" value="1"/>
</dbReference>
<dbReference type="InterPro" id="IPR029058">
    <property type="entry name" value="AB_hydrolase_fold"/>
</dbReference>
<comment type="similarity">
    <text evidence="1">Belongs to the thioesterase family.</text>
</comment>
<reference evidence="4 5" key="1">
    <citation type="submission" date="2023-07" db="EMBL/GenBank/DDBJ databases">
        <title>Sequencing the genomes of 1000 actinobacteria strains.</title>
        <authorList>
            <person name="Klenk H.-P."/>
        </authorList>
    </citation>
    <scope>NUCLEOTIDE SEQUENCE [LARGE SCALE GENOMIC DNA]</scope>
    <source>
        <strain evidence="4 5">DSM 46740</strain>
    </source>
</reference>
<proteinExistence type="inferred from homology"/>
<dbReference type="EMBL" id="JAUSQU010000001">
    <property type="protein sequence ID" value="MDP9841740.1"/>
    <property type="molecule type" value="Genomic_DNA"/>
</dbReference>
<name>A0ABT9Q4S2_9ACTN</name>
<evidence type="ECO:0000313" key="5">
    <source>
        <dbReference type="Proteomes" id="UP001225356"/>
    </source>
</evidence>
<organism evidence="4 5">
    <name type="scientific">Streptosporangium lutulentum</name>
    <dbReference type="NCBI Taxonomy" id="1461250"/>
    <lineage>
        <taxon>Bacteria</taxon>
        <taxon>Bacillati</taxon>
        <taxon>Actinomycetota</taxon>
        <taxon>Actinomycetes</taxon>
        <taxon>Streptosporangiales</taxon>
        <taxon>Streptosporangiaceae</taxon>
        <taxon>Streptosporangium</taxon>
    </lineage>
</organism>
<gene>
    <name evidence="4" type="ORF">J2853_000951</name>
</gene>
<evidence type="ECO:0000256" key="2">
    <source>
        <dbReference type="ARBA" id="ARBA00022801"/>
    </source>
</evidence>
<evidence type="ECO:0000256" key="1">
    <source>
        <dbReference type="ARBA" id="ARBA00007169"/>
    </source>
</evidence>
<keyword evidence="5" id="KW-1185">Reference proteome</keyword>
<dbReference type="PANTHER" id="PTHR11487">
    <property type="entry name" value="THIOESTERASE"/>
    <property type="match status" value="1"/>
</dbReference>
<accession>A0ABT9Q4S2</accession>
<dbReference type="InterPro" id="IPR012223">
    <property type="entry name" value="TEII"/>
</dbReference>
<dbReference type="InterPro" id="IPR020802">
    <property type="entry name" value="TesA-like"/>
</dbReference>
<evidence type="ECO:0000259" key="3">
    <source>
        <dbReference type="SMART" id="SM00824"/>
    </source>
</evidence>
<dbReference type="PANTHER" id="PTHR11487:SF0">
    <property type="entry name" value="S-ACYL FATTY ACID SYNTHASE THIOESTERASE, MEDIUM CHAIN"/>
    <property type="match status" value="1"/>
</dbReference>
<dbReference type="Pfam" id="PF00975">
    <property type="entry name" value="Thioesterase"/>
    <property type="match status" value="1"/>
</dbReference>